<evidence type="ECO:0000256" key="3">
    <source>
        <dbReference type="ARBA" id="ARBA00022723"/>
    </source>
</evidence>
<evidence type="ECO:0000256" key="9">
    <source>
        <dbReference type="ARBA" id="ARBA00023163"/>
    </source>
</evidence>
<evidence type="ECO:0000313" key="13">
    <source>
        <dbReference type="Proteomes" id="UP001108280"/>
    </source>
</evidence>
<evidence type="ECO:0000256" key="6">
    <source>
        <dbReference type="ARBA" id="ARBA00022833"/>
    </source>
</evidence>
<evidence type="ECO:0000256" key="10">
    <source>
        <dbReference type="ARBA" id="ARBA00023242"/>
    </source>
</evidence>
<name>A0A9J7HH27_CRIGR</name>
<organism evidence="13 14">
    <name type="scientific">Cricetulus griseus</name>
    <name type="common">Chinese hamster</name>
    <name type="synonym">Cricetulus barabensis griseus</name>
    <dbReference type="NCBI Taxonomy" id="10029"/>
    <lineage>
        <taxon>Eukaryota</taxon>
        <taxon>Metazoa</taxon>
        <taxon>Chordata</taxon>
        <taxon>Craniata</taxon>
        <taxon>Vertebrata</taxon>
        <taxon>Euteleostomi</taxon>
        <taxon>Mammalia</taxon>
        <taxon>Eutheria</taxon>
        <taxon>Euarchontoglires</taxon>
        <taxon>Glires</taxon>
        <taxon>Rodentia</taxon>
        <taxon>Myomorpha</taxon>
        <taxon>Muroidea</taxon>
        <taxon>Cricetidae</taxon>
        <taxon>Cricetinae</taxon>
        <taxon>Cricetulus</taxon>
    </lineage>
</organism>
<evidence type="ECO:0000313" key="14">
    <source>
        <dbReference type="RefSeq" id="XP_035309668.1"/>
    </source>
</evidence>
<evidence type="ECO:0000259" key="12">
    <source>
        <dbReference type="PROSITE" id="PS50157"/>
    </source>
</evidence>
<dbReference type="SMART" id="SM00355">
    <property type="entry name" value="ZnF_C2H2"/>
    <property type="match status" value="2"/>
</dbReference>
<proteinExistence type="inferred from homology"/>
<dbReference type="GO" id="GO:0005634">
    <property type="term" value="C:nucleus"/>
    <property type="evidence" value="ECO:0007669"/>
    <property type="project" value="UniProtKB-SubCell"/>
</dbReference>
<dbReference type="Gene3D" id="3.30.160.60">
    <property type="entry name" value="Classic Zinc Finger"/>
    <property type="match status" value="2"/>
</dbReference>
<keyword evidence="10" id="KW-0539">Nucleus</keyword>
<keyword evidence="13" id="KW-1185">Reference proteome</keyword>
<comment type="similarity">
    <text evidence="2">Belongs to the krueppel C2H2-type zinc-finger protein family.</text>
</comment>
<dbReference type="GO" id="GO:0000978">
    <property type="term" value="F:RNA polymerase II cis-regulatory region sequence-specific DNA binding"/>
    <property type="evidence" value="ECO:0007669"/>
    <property type="project" value="TreeGrafter"/>
</dbReference>
<dbReference type="PANTHER" id="PTHR24393">
    <property type="entry name" value="ZINC FINGER PROTEIN"/>
    <property type="match status" value="1"/>
</dbReference>
<evidence type="ECO:0000256" key="4">
    <source>
        <dbReference type="ARBA" id="ARBA00022737"/>
    </source>
</evidence>
<keyword evidence="6" id="KW-0862">Zinc</keyword>
<keyword evidence="5 11" id="KW-0863">Zinc-finger</keyword>
<evidence type="ECO:0000256" key="7">
    <source>
        <dbReference type="ARBA" id="ARBA00023015"/>
    </source>
</evidence>
<evidence type="ECO:0000256" key="5">
    <source>
        <dbReference type="ARBA" id="ARBA00022771"/>
    </source>
</evidence>
<feature type="domain" description="C2H2-type" evidence="12">
    <location>
        <begin position="71"/>
        <end position="98"/>
    </location>
</feature>
<keyword evidence="3" id="KW-0479">Metal-binding</keyword>
<dbReference type="RefSeq" id="XP_035309668.1">
    <property type="nucleotide sequence ID" value="XM_035453777.1"/>
</dbReference>
<evidence type="ECO:0000256" key="11">
    <source>
        <dbReference type="PROSITE-ProRule" id="PRU00042"/>
    </source>
</evidence>
<dbReference type="PROSITE" id="PS50157">
    <property type="entry name" value="ZINC_FINGER_C2H2_2"/>
    <property type="match status" value="2"/>
</dbReference>
<dbReference type="FunFam" id="3.30.160.60:FF:000361">
    <property type="entry name" value="Zinc finger protein 658"/>
    <property type="match status" value="1"/>
</dbReference>
<dbReference type="SUPFAM" id="SSF57667">
    <property type="entry name" value="beta-beta-alpha zinc fingers"/>
    <property type="match status" value="2"/>
</dbReference>
<feature type="domain" description="C2H2-type" evidence="12">
    <location>
        <begin position="46"/>
        <end position="70"/>
    </location>
</feature>
<gene>
    <name evidence="14" type="primary">LOC113832116</name>
</gene>
<keyword evidence="7" id="KW-0805">Transcription regulation</keyword>
<evidence type="ECO:0000256" key="8">
    <source>
        <dbReference type="ARBA" id="ARBA00023125"/>
    </source>
</evidence>
<dbReference type="GeneID" id="113832116"/>
<keyword evidence="9" id="KW-0804">Transcription</keyword>
<dbReference type="OrthoDB" id="8922241at2759"/>
<dbReference type="InterPro" id="IPR036236">
    <property type="entry name" value="Znf_C2H2_sf"/>
</dbReference>
<sequence length="143" mass="17026">MLETYENFNDIGYSWEDNIIEEHCASSKRHDRHERRQTGENSSVYTQCDKAFENNSYLQSHERKHTGEKSYECNQCGKAFAYHSYLLIHQRRNRGEKTHENVVKPFLITVLFKCIKTYILERNRMNVVSVVKPFLITVLFKCI</sequence>
<dbReference type="InterPro" id="IPR013087">
    <property type="entry name" value="Znf_C2H2_type"/>
</dbReference>
<comment type="subcellular location">
    <subcellularLocation>
        <location evidence="1">Nucleus</location>
    </subcellularLocation>
</comment>
<dbReference type="GO" id="GO:0001228">
    <property type="term" value="F:DNA-binding transcription activator activity, RNA polymerase II-specific"/>
    <property type="evidence" value="ECO:0007669"/>
    <property type="project" value="TreeGrafter"/>
</dbReference>
<protein>
    <submittedName>
        <fullName evidence="14">Zinc finger protein 431-like</fullName>
    </submittedName>
</protein>
<dbReference type="PANTHER" id="PTHR24393:SF143">
    <property type="entry name" value="ENDOTHELIAL ZINC FINGER PROTEIN INDUCED BY TUMOR NECROSIS FACTOR ALPHA"/>
    <property type="match status" value="1"/>
</dbReference>
<dbReference type="Pfam" id="PF00096">
    <property type="entry name" value="zf-C2H2"/>
    <property type="match status" value="2"/>
</dbReference>
<evidence type="ECO:0000256" key="2">
    <source>
        <dbReference type="ARBA" id="ARBA00006991"/>
    </source>
</evidence>
<evidence type="ECO:0000256" key="1">
    <source>
        <dbReference type="ARBA" id="ARBA00004123"/>
    </source>
</evidence>
<dbReference type="Proteomes" id="UP001108280">
    <property type="component" value="Unplaced"/>
</dbReference>
<accession>A0A9J7HH27</accession>
<keyword evidence="8" id="KW-0238">DNA-binding</keyword>
<keyword evidence="4" id="KW-0677">Repeat</keyword>
<dbReference type="KEGG" id="cge:113832116"/>
<reference evidence="14" key="1">
    <citation type="submission" date="2025-08" db="UniProtKB">
        <authorList>
            <consortium name="RefSeq"/>
        </authorList>
    </citation>
    <scope>IDENTIFICATION</scope>
    <source>
        <strain evidence="14">17A/GY</strain>
        <tissue evidence="14">Liver</tissue>
    </source>
</reference>
<dbReference type="AlphaFoldDB" id="A0A9J7HH27"/>
<dbReference type="GO" id="GO:0008270">
    <property type="term" value="F:zinc ion binding"/>
    <property type="evidence" value="ECO:0007669"/>
    <property type="project" value="UniProtKB-KW"/>
</dbReference>